<keyword evidence="1" id="KW-1133">Transmembrane helix</keyword>
<keyword evidence="1" id="KW-0812">Transmembrane</keyword>
<proteinExistence type="predicted"/>
<dbReference type="EMBL" id="VTOY01000004">
    <property type="protein sequence ID" value="TYZ22981.1"/>
    <property type="molecule type" value="Genomic_DNA"/>
</dbReference>
<name>A0A5D6W3F1_9FIRM</name>
<gene>
    <name evidence="2" type="ORF">FZ040_07115</name>
</gene>
<dbReference type="Proteomes" id="UP000323646">
    <property type="component" value="Unassembled WGS sequence"/>
</dbReference>
<protein>
    <submittedName>
        <fullName evidence="2">Uncharacterized protein</fullName>
    </submittedName>
</protein>
<evidence type="ECO:0000313" key="3">
    <source>
        <dbReference type="Proteomes" id="UP000323646"/>
    </source>
</evidence>
<organism evidence="2 3">
    <name type="scientific">Selenomonas ruminis</name>
    <dbReference type="NCBI Taxonomy" id="2593411"/>
    <lineage>
        <taxon>Bacteria</taxon>
        <taxon>Bacillati</taxon>
        <taxon>Bacillota</taxon>
        <taxon>Negativicutes</taxon>
        <taxon>Selenomonadales</taxon>
        <taxon>Selenomonadaceae</taxon>
        <taxon>Selenomonas</taxon>
    </lineage>
</organism>
<feature type="transmembrane region" description="Helical" evidence="1">
    <location>
        <begin position="75"/>
        <end position="92"/>
    </location>
</feature>
<accession>A0A5D6W3F1</accession>
<keyword evidence="1" id="KW-0472">Membrane</keyword>
<feature type="transmembrane region" description="Helical" evidence="1">
    <location>
        <begin position="52"/>
        <end position="69"/>
    </location>
</feature>
<dbReference type="OrthoDB" id="1666233at2"/>
<evidence type="ECO:0000256" key="1">
    <source>
        <dbReference type="SAM" id="Phobius"/>
    </source>
</evidence>
<dbReference type="AlphaFoldDB" id="A0A5D6W3F1"/>
<dbReference type="RefSeq" id="WP_074513494.1">
    <property type="nucleotide sequence ID" value="NZ_VTOY01000004.1"/>
</dbReference>
<sequence>MLNCSECGRTLEEKDALVHTTEDGEKKVICQECFKELTGVDYQTFALRKENAKQTFIAVLFCLACTAYAWYDKGWMWGVGGIILTTLVYLFSSKAR</sequence>
<keyword evidence="3" id="KW-1185">Reference proteome</keyword>
<comment type="caution">
    <text evidence="2">The sequence shown here is derived from an EMBL/GenBank/DDBJ whole genome shotgun (WGS) entry which is preliminary data.</text>
</comment>
<reference evidence="2 3" key="1">
    <citation type="submission" date="2019-08" db="EMBL/GenBank/DDBJ databases">
        <title>Selenomonas sp. mPRGC5 and Selenomonas sp. mPRGC8 isolated from ruminal fluid of dairy goat (Capra hircus).</title>
        <authorList>
            <person name="Poothong S."/>
            <person name="Nuengjamnong C."/>
            <person name="Tanasupawat S."/>
        </authorList>
    </citation>
    <scope>NUCLEOTIDE SEQUENCE [LARGE SCALE GENOMIC DNA]</scope>
    <source>
        <strain evidence="3">mPRGC5</strain>
    </source>
</reference>
<evidence type="ECO:0000313" key="2">
    <source>
        <dbReference type="EMBL" id="TYZ22981.1"/>
    </source>
</evidence>